<protein>
    <recommendedName>
        <fullName evidence="4">Fibronectin type III domain protein</fullName>
    </recommendedName>
</protein>
<dbReference type="InterPro" id="IPR013783">
    <property type="entry name" value="Ig-like_fold"/>
</dbReference>
<dbReference type="CTD" id="20325203"/>
<dbReference type="RefSeq" id="XP_009175842.1">
    <property type="nucleotide sequence ID" value="XM_009177578.1"/>
</dbReference>
<dbReference type="OrthoDB" id="10062932at2759"/>
<name>A0A074Z043_OPIVI</name>
<dbReference type="SUPFAM" id="SSF49265">
    <property type="entry name" value="Fibronectin type III"/>
    <property type="match status" value="1"/>
</dbReference>
<evidence type="ECO:0000313" key="2">
    <source>
        <dbReference type="EMBL" id="KER20411.1"/>
    </source>
</evidence>
<evidence type="ECO:0008006" key="4">
    <source>
        <dbReference type="Google" id="ProtNLM"/>
    </source>
</evidence>
<gene>
    <name evidence="2" type="ORF">T265_11035</name>
</gene>
<dbReference type="KEGG" id="ovi:T265_11035"/>
<accession>A0A074Z043</accession>
<proteinExistence type="predicted"/>
<reference evidence="2 3" key="1">
    <citation type="submission" date="2013-11" db="EMBL/GenBank/DDBJ databases">
        <title>Opisthorchis viverrini - life in the bile duct.</title>
        <authorList>
            <person name="Young N.D."/>
            <person name="Nagarajan N."/>
            <person name="Lin S.J."/>
            <person name="Korhonen P.K."/>
            <person name="Jex A.R."/>
            <person name="Hall R.S."/>
            <person name="Safavi-Hemami H."/>
            <person name="Kaewkong W."/>
            <person name="Bertrand D."/>
            <person name="Gao S."/>
            <person name="Seet Q."/>
            <person name="Wongkham S."/>
            <person name="Teh B.T."/>
            <person name="Wongkham C."/>
            <person name="Intapan P.M."/>
            <person name="Maleewong W."/>
            <person name="Yang X."/>
            <person name="Hu M."/>
            <person name="Wang Z."/>
            <person name="Hofmann A."/>
            <person name="Sternberg P.W."/>
            <person name="Tan P."/>
            <person name="Wang J."/>
            <person name="Gasser R.B."/>
        </authorList>
    </citation>
    <scope>NUCLEOTIDE SEQUENCE [LARGE SCALE GENOMIC DNA]</scope>
</reference>
<dbReference type="Proteomes" id="UP000054324">
    <property type="component" value="Unassembled WGS sequence"/>
</dbReference>
<feature type="region of interest" description="Disordered" evidence="1">
    <location>
        <begin position="1102"/>
        <end position="1125"/>
    </location>
</feature>
<dbReference type="EMBL" id="KL597060">
    <property type="protein sequence ID" value="KER20411.1"/>
    <property type="molecule type" value="Genomic_DNA"/>
</dbReference>
<organism evidence="2 3">
    <name type="scientific">Opisthorchis viverrini</name>
    <name type="common">Southeast Asian liver fluke</name>
    <dbReference type="NCBI Taxonomy" id="6198"/>
    <lineage>
        <taxon>Eukaryota</taxon>
        <taxon>Metazoa</taxon>
        <taxon>Spiralia</taxon>
        <taxon>Lophotrochozoa</taxon>
        <taxon>Platyhelminthes</taxon>
        <taxon>Trematoda</taxon>
        <taxon>Digenea</taxon>
        <taxon>Opisthorchiida</taxon>
        <taxon>Opisthorchiata</taxon>
        <taxon>Opisthorchiidae</taxon>
        <taxon>Opisthorchis</taxon>
    </lineage>
</organism>
<keyword evidence="3" id="KW-1185">Reference proteome</keyword>
<feature type="compositionally biased region" description="Basic and acidic residues" evidence="1">
    <location>
        <begin position="1102"/>
        <end position="1117"/>
    </location>
</feature>
<dbReference type="Gene3D" id="2.60.40.10">
    <property type="entry name" value="Immunoglobulins"/>
    <property type="match status" value="1"/>
</dbReference>
<evidence type="ECO:0000256" key="1">
    <source>
        <dbReference type="SAM" id="MobiDB-lite"/>
    </source>
</evidence>
<evidence type="ECO:0000313" key="3">
    <source>
        <dbReference type="Proteomes" id="UP000054324"/>
    </source>
</evidence>
<sequence length="1380" mass="157094">MKNSPVAQPYPSVYLCITRCLTIVSLRCFSNLGDGASLDNQISINITLELNRRGRQEETTTESLKHAFEALESFPWPVQFQSWSLLGVNFDEIREDWEDWKWNSKAYVKRLSAPTDVHPFGDLKRLNVQLLSSASQLTAFAMYRFRVWPPLYVLFDSASNVTKYDFVKHSQPTDWIPSQLLAPEVAPRIAYLTVIDAHRLKATWQWNGVPGGYIVTAERSDVAISIYNSTMFHELDQDQDLPPRHDMVEHDKCGVRKFMKVIYDPTQHDLVIGHLQPATNYYVTIQPFSKSPKLASIVKEQKNEWTLLLGPKIFLSPGDLMPPTTASKSVTKTWNAVPNFRPINVTVTEEGKTIRIEWIDSFEAMCDGETLSYELEIRSALNWTVTAPVHSVKWINTLKRELSASQLNQIIFTEFPRMRGISLLKETLMVGLWRRLTSMHFSKSEIIHILRIRAKNRIGFGPFSDPVVVPFLPSKEKTGGRLHLKRILITQEKSESHGRVLVSWLISNQVPKGLDVKATITWFEVDPITQLRLGATASRVLHSPPIKNEHMKHKEVLVVIDKLNVGAMYRFKLRQEPSSSTSMDITEDHVTAYIIQEDWLIPPSRKPYPPRRWLRSNLADNEIISHAPRMDCNSSIIVLAWPAYPSSIISNLTKAAKFGPIYTPPVKNYSLQYARLPDYVEDAPEYTVSNGSALGWKEYEPAPQPGDEEKFHVLQPNTVYIFRIAVCTDVGRSPYSEPSVVMKTSINRPCEVPKISSVMLVWTNRTTLLRHYGVLEVPEDKHQSPCQAVQVTWLAISDESWNGKPLFYQIVYQFWPSKDSVRHVSLVKAAKGQRILRALLPPLPARTYIELKVIPRSFLGDGDKLETILVYTGFGCPWKTKKEGLSLTYMYVESKLNGEESNLALEAQFHCVSDTASIQVKCFWKPLDVKLMLGYRLTLIPMGSMSLHDAPNYIKRNGNKSTNHTLFVPPTCTSVLIYSLEERHAKLNAGKPSDWTSERFNTNMVMWPLKPYFRYKVVLEAILHFGTARPQLFPPALSSSQDNTANCGTEFLCTAQWIPTRPVRLWSEWLKRNSLMLLWTNPAEVNGQVKEYLIVRTCHRSGTDGHKSDEASSREKTTNQSIPASQYWNAPNPSKEFHIETNVTCLFEVKARTDAVWNGGWGPTACWLVSTDSHVPVQPPKSMDGCAFERLGSKFYARFSKFVHIIIVHVHGINNCTSLSLTGAVQRQRPHTSVEFWLSGVGCSGSYRGQSRDSHWRYDHTEILRKQIKAGSASGIPTCVAQYVSCAHPHPTNKGYETQGRLLPKLLRPLVGEQNIYDNTYPSAVSEAYSKERLLSKKLRPDSQVIHISWDLATKGWVSVTQFLLEIRFSYVLRFWERGN</sequence>
<dbReference type="InterPro" id="IPR036116">
    <property type="entry name" value="FN3_sf"/>
</dbReference>
<dbReference type="CDD" id="cd00063">
    <property type="entry name" value="FN3"/>
    <property type="match status" value="1"/>
</dbReference>
<dbReference type="STRING" id="6198.A0A074Z043"/>
<dbReference type="InterPro" id="IPR003961">
    <property type="entry name" value="FN3_dom"/>
</dbReference>
<dbReference type="GeneID" id="20325203"/>